<protein>
    <submittedName>
        <fullName evidence="4">DUF3989 domain-containing protein</fullName>
    </submittedName>
</protein>
<proteinExistence type="predicted"/>
<dbReference type="Proteomes" id="UP000038040">
    <property type="component" value="Unplaced"/>
</dbReference>
<name>A0A0N4U7J9_DRAME</name>
<dbReference type="WBParaSite" id="DME_0000296301-mRNA-1">
    <property type="protein sequence ID" value="DME_0000296301-mRNA-1"/>
    <property type="gene ID" value="DME_0000296301"/>
</dbReference>
<evidence type="ECO:0000313" key="1">
    <source>
        <dbReference type="EMBL" id="VDN50219.1"/>
    </source>
</evidence>
<sequence>MYLWELRRRYRQLFRRQSKNLTYRKFSYFRRILTTFLFFFIGWSAFGLIAATKYMFKKNEISGEYSFISPNEARSNLYEKVYKLRFGDKENENDFYELDD</sequence>
<dbReference type="AlphaFoldDB" id="A0A0N4U7J9"/>
<dbReference type="EMBL" id="UYYG01000001">
    <property type="protein sequence ID" value="VDN50219.1"/>
    <property type="molecule type" value="Genomic_DNA"/>
</dbReference>
<accession>A0A0N4U7J9</accession>
<evidence type="ECO:0000313" key="4">
    <source>
        <dbReference type="WBParaSite" id="DME_0000296301-mRNA-1"/>
    </source>
</evidence>
<reference evidence="4" key="1">
    <citation type="submission" date="2017-02" db="UniProtKB">
        <authorList>
            <consortium name="WormBaseParasite"/>
        </authorList>
    </citation>
    <scope>IDENTIFICATION</scope>
</reference>
<evidence type="ECO:0000313" key="2">
    <source>
        <dbReference type="Proteomes" id="UP000038040"/>
    </source>
</evidence>
<reference evidence="1 3" key="2">
    <citation type="submission" date="2018-11" db="EMBL/GenBank/DDBJ databases">
        <authorList>
            <consortium name="Pathogen Informatics"/>
        </authorList>
    </citation>
    <scope>NUCLEOTIDE SEQUENCE [LARGE SCALE GENOMIC DNA]</scope>
</reference>
<keyword evidence="3" id="KW-1185">Reference proteome</keyword>
<evidence type="ECO:0000313" key="3">
    <source>
        <dbReference type="Proteomes" id="UP000274756"/>
    </source>
</evidence>
<dbReference type="Proteomes" id="UP000274756">
    <property type="component" value="Unassembled WGS sequence"/>
</dbReference>
<organism evidence="2 4">
    <name type="scientific">Dracunculus medinensis</name>
    <name type="common">Guinea worm</name>
    <dbReference type="NCBI Taxonomy" id="318479"/>
    <lineage>
        <taxon>Eukaryota</taxon>
        <taxon>Metazoa</taxon>
        <taxon>Ecdysozoa</taxon>
        <taxon>Nematoda</taxon>
        <taxon>Chromadorea</taxon>
        <taxon>Rhabditida</taxon>
        <taxon>Spirurina</taxon>
        <taxon>Dracunculoidea</taxon>
        <taxon>Dracunculidae</taxon>
        <taxon>Dracunculus</taxon>
    </lineage>
</organism>
<gene>
    <name evidence="1" type="ORF">DME_LOCUS192</name>
</gene>